<dbReference type="RefSeq" id="WP_395417008.1">
    <property type="nucleotide sequence ID" value="NZ_JBIPKE010000015.1"/>
</dbReference>
<evidence type="ECO:0000313" key="3">
    <source>
        <dbReference type="Proteomes" id="UP001610063"/>
    </source>
</evidence>
<dbReference type="EMBL" id="JBIPKE010000015">
    <property type="protein sequence ID" value="MFH6983445.1"/>
    <property type="molecule type" value="Genomic_DNA"/>
</dbReference>
<sequence length="313" mass="35129">MTKHLYLFILAVMLSLSGRACDVCGCSLSGLYFGFLPNQNTHFVGVKYSHASFSASIDNDGYYYEDEHSEDTYQRYDLMGRFSLGERFQVRYLMPYMINNMEGSHQTVHSEGVGDPVVVIYYSPFNTGNDFSRAIMHSLSVGAGLKVPVGEFDKEDNGELVNRNFQLGSGSLDYVLSANYTIRHGNLGINAETSFKMNTSNTQAYRFGNQFNLSGNAFYYLEMKKVSLVPFAGVYYEAADRHKYYDIIEANTGGSSLLGTFGVQLFAGRVTTNVQYQVPLIQSFNTDDFAEIEGGNRLTVGLYYSFSFKKNQM</sequence>
<evidence type="ECO:0000256" key="1">
    <source>
        <dbReference type="SAM" id="SignalP"/>
    </source>
</evidence>
<evidence type="ECO:0008006" key="4">
    <source>
        <dbReference type="Google" id="ProtNLM"/>
    </source>
</evidence>
<gene>
    <name evidence="2" type="ORF">ACHKAR_08355</name>
</gene>
<feature type="chain" id="PRO_5045812950" description="Transporter" evidence="1">
    <location>
        <begin position="21"/>
        <end position="313"/>
    </location>
</feature>
<protein>
    <recommendedName>
        <fullName evidence="4">Transporter</fullName>
    </recommendedName>
</protein>
<comment type="caution">
    <text evidence="2">The sequence shown here is derived from an EMBL/GenBank/DDBJ whole genome shotgun (WGS) entry which is preliminary data.</text>
</comment>
<keyword evidence="3" id="KW-1185">Reference proteome</keyword>
<name>A0ABW7N7N6_9BACT</name>
<keyword evidence="1" id="KW-0732">Signal</keyword>
<feature type="signal peptide" evidence="1">
    <location>
        <begin position="1"/>
        <end position="20"/>
    </location>
</feature>
<dbReference type="Proteomes" id="UP001610063">
    <property type="component" value="Unassembled WGS sequence"/>
</dbReference>
<accession>A0ABW7N7N6</accession>
<organism evidence="2 3">
    <name type="scientific">Marinoscillum luteum</name>
    <dbReference type="NCBI Taxonomy" id="861051"/>
    <lineage>
        <taxon>Bacteria</taxon>
        <taxon>Pseudomonadati</taxon>
        <taxon>Bacteroidota</taxon>
        <taxon>Cytophagia</taxon>
        <taxon>Cytophagales</taxon>
        <taxon>Reichenbachiellaceae</taxon>
        <taxon>Marinoscillum</taxon>
    </lineage>
</organism>
<evidence type="ECO:0000313" key="2">
    <source>
        <dbReference type="EMBL" id="MFH6983445.1"/>
    </source>
</evidence>
<reference evidence="2 3" key="1">
    <citation type="journal article" date="2013" name="Int. J. Syst. Evol. Microbiol.">
        <title>Marinoscillum luteum sp. nov., isolated from marine sediment.</title>
        <authorList>
            <person name="Cha I.T."/>
            <person name="Park S.J."/>
            <person name="Kim S.J."/>
            <person name="Kim J.G."/>
            <person name="Jung M.Y."/>
            <person name="Shin K.S."/>
            <person name="Kwon K.K."/>
            <person name="Yang S.H."/>
            <person name="Seo Y.S."/>
            <person name="Rhee S.K."/>
        </authorList>
    </citation>
    <scope>NUCLEOTIDE SEQUENCE [LARGE SCALE GENOMIC DNA]</scope>
    <source>
        <strain evidence="2 3">KCTC 23939</strain>
    </source>
</reference>
<proteinExistence type="predicted"/>